<dbReference type="RefSeq" id="WP_052535438.1">
    <property type="nucleotide sequence ID" value="NZ_HG966617.1"/>
</dbReference>
<dbReference type="EC" id="1.14.13.22" evidence="4"/>
<dbReference type="InterPro" id="IPR036188">
    <property type="entry name" value="FAD/NAD-bd_sf"/>
</dbReference>
<dbReference type="InterPro" id="IPR051209">
    <property type="entry name" value="FAD-bind_Monooxygenase_sf"/>
</dbReference>
<dbReference type="OrthoDB" id="312624at2"/>
<dbReference type="GO" id="GO:0004499">
    <property type="term" value="F:N,N-dimethylaniline monooxygenase activity"/>
    <property type="evidence" value="ECO:0007669"/>
    <property type="project" value="InterPro"/>
</dbReference>
<keyword evidence="5" id="KW-1185">Reference proteome</keyword>
<keyword evidence="2" id="KW-0274">FAD</keyword>
<accession>X5MF41</accession>
<dbReference type="Gene3D" id="3.50.50.60">
    <property type="entry name" value="FAD/NAD(P)-binding domain"/>
    <property type="match status" value="2"/>
</dbReference>
<evidence type="ECO:0000313" key="4">
    <source>
        <dbReference type="EMBL" id="CDO59604.1"/>
    </source>
</evidence>
<dbReference type="GO" id="GO:0050661">
    <property type="term" value="F:NADP binding"/>
    <property type="evidence" value="ECO:0007669"/>
    <property type="project" value="InterPro"/>
</dbReference>
<dbReference type="Pfam" id="PF00743">
    <property type="entry name" value="FMO-like"/>
    <property type="match status" value="1"/>
</dbReference>
<gene>
    <name evidence="4" type="ORF">BN1012_Phect1390</name>
</gene>
<keyword evidence="4" id="KW-0503">Monooxygenase</keyword>
<dbReference type="PRINTS" id="PR00419">
    <property type="entry name" value="ADXRDTASE"/>
</dbReference>
<dbReference type="EMBL" id="HG966617">
    <property type="protein sequence ID" value="CDO59604.1"/>
    <property type="molecule type" value="Genomic_DNA"/>
</dbReference>
<proteinExistence type="predicted"/>
<dbReference type="PANTHER" id="PTHR42877:SF4">
    <property type="entry name" value="FAD_NAD(P)-BINDING DOMAIN-CONTAINING PROTEIN-RELATED"/>
    <property type="match status" value="1"/>
</dbReference>
<name>X5MF41_9HYPH</name>
<dbReference type="STRING" id="1458461.BN1012_Phect1390"/>
<dbReference type="Proteomes" id="UP000032160">
    <property type="component" value="Chromosome I"/>
</dbReference>
<sequence length="514" mass="56842">MNMHTNEFASGGSSGWAKAGTQPRIAIVGAGMSGIAAVVKLREAGYTDLTVYEKSDKVGGTWRENQYPGLSCDVPSRWYSFTFNLNPDWSHRFSYGPEIQAYMEETAEKFGVTKIVRFNTPVTDLTYEGPQWKLTDGNGDVEHYDVVISATGVLHKPTLPNIDGLDSFEGDMFHTARWDHSVKLEGRKVGIIGTGSTAAQIIGAITHKVGTMNVFQRTPQWMIPLPQKEYASGWKWLMRKFPALQKASFNFYYKTMVKNFGAATTGDQEKLAEVQKACTEHLEEAIADPVLRAKLTPSYQAACKRLIFCSEFYPAISRDNANLITEGITRITPKGIETEDGKLHELDVLILATGFDASAFILPTKVTGENGQDLGESWDGSPRAHRAVGMPGFPNFWMLEGPTGPVGNLSLITISERQVDYVISMLNKMRDEGLEAIAPKQASFDAYNKSMAERAPQTVWASGGCDSWYFDKSGTPNLYPFPPQQYLEDMHNPDFSEFRLIADVKEGDAVTGSA</sequence>
<dbReference type="SUPFAM" id="SSF51905">
    <property type="entry name" value="FAD/NAD(P)-binding domain"/>
    <property type="match status" value="1"/>
</dbReference>
<dbReference type="GO" id="GO:0018667">
    <property type="term" value="F:cyclohexanone monooxygenase activity"/>
    <property type="evidence" value="ECO:0007669"/>
    <property type="project" value="UniProtKB-EC"/>
</dbReference>
<evidence type="ECO:0000256" key="2">
    <source>
        <dbReference type="ARBA" id="ARBA00022827"/>
    </source>
</evidence>
<dbReference type="PANTHER" id="PTHR42877">
    <property type="entry name" value="L-ORNITHINE N(5)-MONOOXYGENASE-RELATED"/>
    <property type="match status" value="1"/>
</dbReference>
<dbReference type="HOGENOM" id="CLU_006937_7_1_5"/>
<dbReference type="AlphaFoldDB" id="X5MF41"/>
<evidence type="ECO:0000256" key="3">
    <source>
        <dbReference type="ARBA" id="ARBA00023002"/>
    </source>
</evidence>
<dbReference type="KEGG" id="pect:BN1012_Phect1390"/>
<keyword evidence="3 4" id="KW-0560">Oxidoreductase</keyword>
<evidence type="ECO:0000313" key="5">
    <source>
        <dbReference type="Proteomes" id="UP000032160"/>
    </source>
</evidence>
<keyword evidence="1" id="KW-0285">Flavoprotein</keyword>
<dbReference type="PATRIC" id="fig|1458461.3.peg.1389"/>
<dbReference type="InterPro" id="IPR020946">
    <property type="entry name" value="Flavin_mOase-like"/>
</dbReference>
<evidence type="ECO:0000256" key="1">
    <source>
        <dbReference type="ARBA" id="ARBA00022630"/>
    </source>
</evidence>
<reference evidence="4 5" key="1">
    <citation type="journal article" date="2014" name="Front. Genet.">
        <title>Genome and metabolic network of "Candidatus Phaeomarinobacter ectocarpi" Ec32, a new candidate genus of Alphaproteobacteria frequently associated with brown algae.</title>
        <authorList>
            <person name="Dittami S.M."/>
            <person name="Barbeyron T."/>
            <person name="Boyen C."/>
            <person name="Cambefort J."/>
            <person name="Collet G."/>
            <person name="Delage L."/>
            <person name="Gobet A."/>
            <person name="Groisillier A."/>
            <person name="Leblanc C."/>
            <person name="Michel G."/>
            <person name="Scornet D."/>
            <person name="Siegel A."/>
            <person name="Tapia J.E."/>
            <person name="Tonon T."/>
        </authorList>
    </citation>
    <scope>NUCLEOTIDE SEQUENCE [LARGE SCALE GENOMIC DNA]</scope>
    <source>
        <strain evidence="4 5">Ec32</strain>
    </source>
</reference>
<organism evidence="4 5">
    <name type="scientific">Candidatus Phaeomarinibacter ectocarpi</name>
    <dbReference type="NCBI Taxonomy" id="1458461"/>
    <lineage>
        <taxon>Bacteria</taxon>
        <taxon>Pseudomonadati</taxon>
        <taxon>Pseudomonadota</taxon>
        <taxon>Alphaproteobacteria</taxon>
        <taxon>Hyphomicrobiales</taxon>
        <taxon>Parvibaculaceae</taxon>
        <taxon>Candidatus Phaeomarinibacter</taxon>
    </lineage>
</organism>
<dbReference type="GO" id="GO:0050660">
    <property type="term" value="F:flavin adenine dinucleotide binding"/>
    <property type="evidence" value="ECO:0007669"/>
    <property type="project" value="InterPro"/>
</dbReference>
<protein>
    <submittedName>
        <fullName evidence="4">Cyclohexanone monooxygenase</fullName>
        <ecNumber evidence="4">1.14.13.22</ecNumber>
    </submittedName>
</protein>